<organism evidence="4">
    <name type="scientific">Grammatophora oceanica</name>
    <dbReference type="NCBI Taxonomy" id="210454"/>
    <lineage>
        <taxon>Eukaryota</taxon>
        <taxon>Sar</taxon>
        <taxon>Stramenopiles</taxon>
        <taxon>Ochrophyta</taxon>
        <taxon>Bacillariophyta</taxon>
        <taxon>Fragilariophyceae</taxon>
        <taxon>Fragilariophycidae</taxon>
        <taxon>Rhabdonematales</taxon>
        <taxon>Grammatophoraceae</taxon>
        <taxon>Grammatophora</taxon>
    </lineage>
</organism>
<dbReference type="Gene3D" id="2.60.40.790">
    <property type="match status" value="1"/>
</dbReference>
<dbReference type="PROSITE" id="PS01031">
    <property type="entry name" value="SHSP"/>
    <property type="match status" value="1"/>
</dbReference>
<comment type="similarity">
    <text evidence="1 2">Belongs to the small heat shock protein (HSP20) family.</text>
</comment>
<dbReference type="SUPFAM" id="SSF49764">
    <property type="entry name" value="HSP20-like chaperones"/>
    <property type="match status" value="1"/>
</dbReference>
<protein>
    <recommendedName>
        <fullName evidence="3">SHSP domain-containing protein</fullName>
    </recommendedName>
</protein>
<dbReference type="Pfam" id="PF00011">
    <property type="entry name" value="HSP20"/>
    <property type="match status" value="1"/>
</dbReference>
<feature type="domain" description="SHSP" evidence="3">
    <location>
        <begin position="132"/>
        <end position="233"/>
    </location>
</feature>
<dbReference type="InterPro" id="IPR008978">
    <property type="entry name" value="HSP20-like_chaperone"/>
</dbReference>
<dbReference type="AlphaFoldDB" id="A0A7S1VHN6"/>
<evidence type="ECO:0000259" key="3">
    <source>
        <dbReference type="PROSITE" id="PS01031"/>
    </source>
</evidence>
<proteinExistence type="inferred from homology"/>
<dbReference type="InterPro" id="IPR002068">
    <property type="entry name" value="A-crystallin/Hsp20_dom"/>
</dbReference>
<evidence type="ECO:0000313" key="4">
    <source>
        <dbReference type="EMBL" id="CAD9300306.1"/>
    </source>
</evidence>
<gene>
    <name evidence="4" type="ORF">GOCE00092_LOCUS21358</name>
</gene>
<dbReference type="EMBL" id="HBGK01040921">
    <property type="protein sequence ID" value="CAD9300306.1"/>
    <property type="molecule type" value="Transcribed_RNA"/>
</dbReference>
<dbReference type="CDD" id="cd06464">
    <property type="entry name" value="ACD_sHsps-like"/>
    <property type="match status" value="1"/>
</dbReference>
<reference evidence="4" key="1">
    <citation type="submission" date="2021-01" db="EMBL/GenBank/DDBJ databases">
        <authorList>
            <person name="Corre E."/>
            <person name="Pelletier E."/>
            <person name="Niang G."/>
            <person name="Scheremetjew M."/>
            <person name="Finn R."/>
            <person name="Kale V."/>
            <person name="Holt S."/>
            <person name="Cochrane G."/>
            <person name="Meng A."/>
            <person name="Brown T."/>
            <person name="Cohen L."/>
        </authorList>
    </citation>
    <scope>NUCLEOTIDE SEQUENCE</scope>
    <source>
        <strain evidence="4">CCMP 410</strain>
    </source>
</reference>
<evidence type="ECO:0000256" key="2">
    <source>
        <dbReference type="RuleBase" id="RU003616"/>
    </source>
</evidence>
<sequence>MVATATTTLAFNNNNCYGNNGFRGPPFATERQKRRVDRAFDSLEQEIRDRRQQGTFRRQDGEEIIKKQKEWVNKAFDFAKELNQDFSSTDTEAKQNEEDLEQVREWINRAYGVGFENKNMGVDDNGSTLNSQDSTTSTPNFEIRSTDEMFQVAVDAPGADRDEIDITIDDVKSVLKVEYERNGKTFAKAFSLDENVITTSISAELKNGVLMVSAPKKIDEEDEEEKTRKIPIL</sequence>
<name>A0A7S1VHN6_9STRA</name>
<evidence type="ECO:0000256" key="1">
    <source>
        <dbReference type="PROSITE-ProRule" id="PRU00285"/>
    </source>
</evidence>
<accession>A0A7S1VHN6</accession>